<dbReference type="InterPro" id="IPR025157">
    <property type="entry name" value="Hemagglutinin_rpt"/>
</dbReference>
<reference evidence="2 3" key="1">
    <citation type="submission" date="2017-11" db="EMBL/GenBank/DDBJ databases">
        <title>Xanthomonas prunicola sp. nov., a novel pathogen that affects nectarine (Prunus persica var. nectarine) trees.</title>
        <authorList>
            <person name="Lopez M."/>
            <person name="Lopez-Soriano P."/>
            <person name="Garita-Cambronero J."/>
            <person name="Beltran C."/>
            <person name="Taghouti G."/>
            <person name="Portier P."/>
            <person name="Cubero J."/>
            <person name="Fischer-Le Saux M."/>
            <person name="Marco-Noales E."/>
        </authorList>
    </citation>
    <scope>NUCLEOTIDE SEQUENCE [LARGE SCALE GENOMIC DNA]</scope>
    <source>
        <strain evidence="2 3">CFBP8354</strain>
    </source>
</reference>
<gene>
    <name evidence="2" type="ORF">XpruCFBP8354_23035</name>
</gene>
<protein>
    <recommendedName>
        <fullName evidence="4">Hemagglutinin</fullName>
    </recommendedName>
</protein>
<evidence type="ECO:0000313" key="3">
    <source>
        <dbReference type="Proteomes" id="UP000233748"/>
    </source>
</evidence>
<dbReference type="EMBL" id="PHKW01000056">
    <property type="protein sequence ID" value="PKV14807.1"/>
    <property type="molecule type" value="Genomic_DNA"/>
</dbReference>
<name>A0ABX4RFK6_9XANT</name>
<dbReference type="Proteomes" id="UP000233748">
    <property type="component" value="Unassembled WGS sequence"/>
</dbReference>
<evidence type="ECO:0000256" key="1">
    <source>
        <dbReference type="SAM" id="MobiDB-lite"/>
    </source>
</evidence>
<sequence>DAVQDMTKKKKGTFSSKTTTTHDEWQDNVAVTTTLSGDTVQIAAGNDLLSQGAQVASTGDVVLAAGNNITLDTVQNTHSEEHEKTVKKSGLYGGGGFSVALGVTKKTDGLDVTEVTNSGSLVGSTEGSVTMTAGNKVAITGSDVLSATSTTIVGKEVTIAAAENTVDTVQTSKQQSAGLTLGLTGAAVEAAQAAYMATKRGSEVEDDRLKALYAAKTAYAVSDAVSAYQAPPTSGGQDAVSLKIALGASSASSKTTTHDETTGGSRILSDGNVTIAATDGDLNVIGSQINGQNVTLAAANNLNLLSNKEINTSKSENKNGGGEIGVSVGTTTGFYVSAYAGKGSAKGNSELHTESVVTA</sequence>
<evidence type="ECO:0000313" key="2">
    <source>
        <dbReference type="EMBL" id="PKV14807.1"/>
    </source>
</evidence>
<feature type="non-terminal residue" evidence="2">
    <location>
        <position position="359"/>
    </location>
</feature>
<evidence type="ECO:0008006" key="4">
    <source>
        <dbReference type="Google" id="ProtNLM"/>
    </source>
</evidence>
<comment type="caution">
    <text evidence="2">The sequence shown here is derived from an EMBL/GenBank/DDBJ whole genome shotgun (WGS) entry which is preliminary data.</text>
</comment>
<accession>A0ABX4RFK6</accession>
<keyword evidence="3" id="KW-1185">Reference proteome</keyword>
<dbReference type="RefSeq" id="WP_207759716.1">
    <property type="nucleotide sequence ID" value="NZ_PHKW01000056.1"/>
</dbReference>
<proteinExistence type="predicted"/>
<feature type="non-terminal residue" evidence="2">
    <location>
        <position position="1"/>
    </location>
</feature>
<organism evidence="2 3">
    <name type="scientific">Xanthomonas prunicola</name>
    <dbReference type="NCBI Taxonomy" id="2053930"/>
    <lineage>
        <taxon>Bacteria</taxon>
        <taxon>Pseudomonadati</taxon>
        <taxon>Pseudomonadota</taxon>
        <taxon>Gammaproteobacteria</taxon>
        <taxon>Lysobacterales</taxon>
        <taxon>Lysobacteraceae</taxon>
        <taxon>Xanthomonas</taxon>
    </lineage>
</organism>
<dbReference type="Pfam" id="PF13332">
    <property type="entry name" value="Fil_haemagg_2"/>
    <property type="match status" value="3"/>
</dbReference>
<feature type="region of interest" description="Disordered" evidence="1">
    <location>
        <begin position="1"/>
        <end position="21"/>
    </location>
</feature>